<evidence type="ECO:0000259" key="1">
    <source>
        <dbReference type="PROSITE" id="PS51725"/>
    </source>
</evidence>
<comment type="caution">
    <text evidence="2">The sequence shown here is derived from an EMBL/GenBank/DDBJ whole genome shotgun (WGS) entry which is preliminary data.</text>
</comment>
<dbReference type="SUPFAM" id="SSF54909">
    <property type="entry name" value="Dimeric alpha+beta barrel"/>
    <property type="match status" value="1"/>
</dbReference>
<reference evidence="2 3" key="1">
    <citation type="submission" date="2022-11" db="EMBL/GenBank/DDBJ databases">
        <title>Genome sequencing of Acetobacter type strain.</title>
        <authorList>
            <person name="Heo J."/>
            <person name="Lee D."/>
            <person name="Han B.-H."/>
            <person name="Hong S.-B."/>
            <person name="Kwon S.-W."/>
        </authorList>
    </citation>
    <scope>NUCLEOTIDE SEQUENCE [LARGE SCALE GENOMIC DNA]</scope>
    <source>
        <strain evidence="2 3">KACC 21253</strain>
    </source>
</reference>
<accession>A0ABT3QGL1</accession>
<keyword evidence="3" id="KW-1185">Reference proteome</keyword>
<dbReference type="InterPro" id="IPR007138">
    <property type="entry name" value="ABM_dom"/>
</dbReference>
<evidence type="ECO:0000313" key="3">
    <source>
        <dbReference type="Proteomes" id="UP001301152"/>
    </source>
</evidence>
<name>A0ABT3QGL1_9PROT</name>
<dbReference type="InterPro" id="IPR011008">
    <property type="entry name" value="Dimeric_a/b-barrel"/>
</dbReference>
<dbReference type="InterPro" id="IPR050744">
    <property type="entry name" value="AI-2_Isomerase_LsrG"/>
</dbReference>
<gene>
    <name evidence="2" type="ORF">OQ497_10705</name>
</gene>
<dbReference type="GO" id="GO:0004497">
    <property type="term" value="F:monooxygenase activity"/>
    <property type="evidence" value="ECO:0007669"/>
    <property type="project" value="UniProtKB-KW"/>
</dbReference>
<protein>
    <submittedName>
        <fullName evidence="2">Quinol monooxygenase</fullName>
    </submittedName>
</protein>
<dbReference type="PROSITE" id="PS51725">
    <property type="entry name" value="ABM"/>
    <property type="match status" value="1"/>
</dbReference>
<keyword evidence="2" id="KW-0503">Monooxygenase</keyword>
<dbReference type="Gene3D" id="3.30.70.100">
    <property type="match status" value="1"/>
</dbReference>
<dbReference type="RefSeq" id="WP_173559820.1">
    <property type="nucleotide sequence ID" value="NZ_JAERLA010000018.1"/>
</dbReference>
<dbReference type="PANTHER" id="PTHR33336">
    <property type="entry name" value="QUINOL MONOOXYGENASE YGIN-RELATED"/>
    <property type="match status" value="1"/>
</dbReference>
<proteinExistence type="predicted"/>
<feature type="domain" description="ABM" evidence="1">
    <location>
        <begin position="8"/>
        <end position="96"/>
    </location>
</feature>
<sequence length="104" mass="11799">MRQTSQGVTIVASFHLKKDYLDVALPVVAACVRASRQEATNFSYTCRRDINNPLHFVFIEHWQSMEAIQEHEKQPHFLALKAMLERGSEGPLTVTFLEDITAPA</sequence>
<dbReference type="Proteomes" id="UP001301152">
    <property type="component" value="Unassembled WGS sequence"/>
</dbReference>
<keyword evidence="2" id="KW-0560">Oxidoreductase</keyword>
<dbReference type="PANTHER" id="PTHR33336:SF3">
    <property type="entry name" value="ABM DOMAIN-CONTAINING PROTEIN"/>
    <property type="match status" value="1"/>
</dbReference>
<dbReference type="EMBL" id="JAPIUZ010000005">
    <property type="protein sequence ID" value="MCX2564424.1"/>
    <property type="molecule type" value="Genomic_DNA"/>
</dbReference>
<organism evidence="2 3">
    <name type="scientific">Acetobacter thailandicus</name>
    <dbReference type="NCBI Taxonomy" id="1502842"/>
    <lineage>
        <taxon>Bacteria</taxon>
        <taxon>Pseudomonadati</taxon>
        <taxon>Pseudomonadota</taxon>
        <taxon>Alphaproteobacteria</taxon>
        <taxon>Acetobacterales</taxon>
        <taxon>Acetobacteraceae</taxon>
        <taxon>Acetobacter</taxon>
    </lineage>
</organism>
<dbReference type="Pfam" id="PF03992">
    <property type="entry name" value="ABM"/>
    <property type="match status" value="1"/>
</dbReference>
<evidence type="ECO:0000313" key="2">
    <source>
        <dbReference type="EMBL" id="MCX2564424.1"/>
    </source>
</evidence>